<organism evidence="3 4">
    <name type="scientific">Limosilactobacillus rudii</name>
    <dbReference type="NCBI Taxonomy" id="2759755"/>
    <lineage>
        <taxon>Bacteria</taxon>
        <taxon>Bacillati</taxon>
        <taxon>Bacillota</taxon>
        <taxon>Bacilli</taxon>
        <taxon>Lactobacillales</taxon>
        <taxon>Lactobacillaceae</taxon>
        <taxon>Limosilactobacillus</taxon>
    </lineage>
</organism>
<protein>
    <submittedName>
        <fullName evidence="3">Helix-turn-helix transcriptional regulator</fullName>
    </submittedName>
</protein>
<evidence type="ECO:0000313" key="4">
    <source>
        <dbReference type="Proteomes" id="UP000517106"/>
    </source>
</evidence>
<keyword evidence="1" id="KW-0238">DNA-binding</keyword>
<evidence type="ECO:0000313" key="3">
    <source>
        <dbReference type="EMBL" id="MBB1096899.1"/>
    </source>
</evidence>
<dbReference type="Pfam" id="PF01381">
    <property type="entry name" value="HTH_3"/>
    <property type="match status" value="1"/>
</dbReference>
<dbReference type="Proteomes" id="UP000517106">
    <property type="component" value="Unassembled WGS sequence"/>
</dbReference>
<dbReference type="InterPro" id="IPR001387">
    <property type="entry name" value="Cro/C1-type_HTH"/>
</dbReference>
<dbReference type="RefSeq" id="WP_182595505.1">
    <property type="nucleotide sequence ID" value="NZ_JACIVA010000037.1"/>
</dbReference>
<accession>A0A7W3YLY6</accession>
<dbReference type="GO" id="GO:0003677">
    <property type="term" value="F:DNA binding"/>
    <property type="evidence" value="ECO:0007669"/>
    <property type="project" value="UniProtKB-KW"/>
</dbReference>
<dbReference type="SUPFAM" id="SSF47413">
    <property type="entry name" value="lambda repressor-like DNA-binding domains"/>
    <property type="match status" value="1"/>
</dbReference>
<feature type="domain" description="HTH cro/C1-type" evidence="2">
    <location>
        <begin position="8"/>
        <end position="63"/>
    </location>
</feature>
<sequence>MSKFGDRLTNLRENKGWSKTYVAKTIGLSSMQTYANYEYGRREPDFETVDKLANLFNVSTDYLLGRESKADKVHNMSVEEALGTIMSFEGKPVTPHDQKAMKDLLESYLRNRQ</sequence>
<name>A0A7W3YLY6_9LACO</name>
<evidence type="ECO:0000259" key="2">
    <source>
        <dbReference type="PROSITE" id="PS50943"/>
    </source>
</evidence>
<proteinExistence type="predicted"/>
<dbReference type="CDD" id="cd00093">
    <property type="entry name" value="HTH_XRE"/>
    <property type="match status" value="1"/>
</dbReference>
<reference evidence="3 4" key="1">
    <citation type="submission" date="2020-07" db="EMBL/GenBank/DDBJ databases">
        <title>Description of Limosilactobacillus balticus sp. nov., Limosilactobacillus agrestis sp. nov., Limosilactobacillus albertensis sp. nov., Limosilactobacillus rudii sp. nov., Limosilactobacillus fastidiosus sp. nov., five novel Limosilactobacillus species isolated from the vertebrate gastrointestinal tract, and proposal of 6 subspecies of Limosilactobacillus reuteri adapted to the gastrointestinal tract of specific vertebrate hosts.</title>
        <authorList>
            <person name="Li F."/>
            <person name="Cheng C."/>
            <person name="Zheng J."/>
            <person name="Quevedo R.M."/>
            <person name="Li J."/>
            <person name="Roos S."/>
            <person name="Gaenzle M.G."/>
            <person name="Walter J."/>
        </authorList>
    </citation>
    <scope>NUCLEOTIDE SEQUENCE [LARGE SCALE GENOMIC DNA]</scope>
    <source>
        <strain evidence="3 4">STM2_1</strain>
    </source>
</reference>
<dbReference type="EMBL" id="JACIVA010000037">
    <property type="protein sequence ID" value="MBB1096899.1"/>
    <property type="molecule type" value="Genomic_DNA"/>
</dbReference>
<dbReference type="PANTHER" id="PTHR46558">
    <property type="entry name" value="TRACRIPTIONAL REGULATORY PROTEIN-RELATED-RELATED"/>
    <property type="match status" value="1"/>
</dbReference>
<dbReference type="AlphaFoldDB" id="A0A7W3YLY6"/>
<dbReference type="Gene3D" id="1.10.260.40">
    <property type="entry name" value="lambda repressor-like DNA-binding domains"/>
    <property type="match status" value="1"/>
</dbReference>
<dbReference type="SMART" id="SM00530">
    <property type="entry name" value="HTH_XRE"/>
    <property type="match status" value="1"/>
</dbReference>
<dbReference type="PANTHER" id="PTHR46558:SF14">
    <property type="entry name" value="HTH-TYPE TRANSCRIPTIONAL REGULATOR ANSR"/>
    <property type="match status" value="1"/>
</dbReference>
<dbReference type="PROSITE" id="PS50943">
    <property type="entry name" value="HTH_CROC1"/>
    <property type="match status" value="1"/>
</dbReference>
<comment type="caution">
    <text evidence="3">The sequence shown here is derived from an EMBL/GenBank/DDBJ whole genome shotgun (WGS) entry which is preliminary data.</text>
</comment>
<gene>
    <name evidence="3" type="ORF">H5S09_02900</name>
</gene>
<dbReference type="InterPro" id="IPR010982">
    <property type="entry name" value="Lambda_DNA-bd_dom_sf"/>
</dbReference>
<keyword evidence="4" id="KW-1185">Reference proteome</keyword>
<evidence type="ECO:0000256" key="1">
    <source>
        <dbReference type="ARBA" id="ARBA00023125"/>
    </source>
</evidence>